<keyword evidence="1" id="KW-1133">Transmembrane helix</keyword>
<evidence type="ECO:0000259" key="2">
    <source>
        <dbReference type="Pfam" id="PF01757"/>
    </source>
</evidence>
<feature type="transmembrane region" description="Helical" evidence="1">
    <location>
        <begin position="37"/>
        <end position="54"/>
    </location>
</feature>
<keyword evidence="3" id="KW-0012">Acyltransferase</keyword>
<proteinExistence type="predicted"/>
<dbReference type="InterPro" id="IPR050879">
    <property type="entry name" value="Acyltransferase_3"/>
</dbReference>
<dbReference type="GO" id="GO:0016020">
    <property type="term" value="C:membrane"/>
    <property type="evidence" value="ECO:0007669"/>
    <property type="project" value="TreeGrafter"/>
</dbReference>
<dbReference type="RefSeq" id="WP_066492101.1">
    <property type="nucleotide sequence ID" value="NZ_CP013388.1"/>
</dbReference>
<keyword evidence="3" id="KW-0808">Transferase</keyword>
<dbReference type="GO" id="GO:0009103">
    <property type="term" value="P:lipopolysaccharide biosynthetic process"/>
    <property type="evidence" value="ECO:0007669"/>
    <property type="project" value="TreeGrafter"/>
</dbReference>
<organism evidence="3 4">
    <name type="scientific">Burkholderia mayonis</name>
    <dbReference type="NCBI Taxonomy" id="1385591"/>
    <lineage>
        <taxon>Bacteria</taxon>
        <taxon>Pseudomonadati</taxon>
        <taxon>Pseudomonadota</taxon>
        <taxon>Betaproteobacteria</taxon>
        <taxon>Burkholderiales</taxon>
        <taxon>Burkholderiaceae</taxon>
        <taxon>Burkholderia</taxon>
        <taxon>pseudomallei group</taxon>
    </lineage>
</organism>
<dbReference type="EMBL" id="CP013388">
    <property type="protein sequence ID" value="AOJ06457.1"/>
    <property type="molecule type" value="Genomic_DNA"/>
</dbReference>
<reference evidence="3 4" key="1">
    <citation type="submission" date="2015-12" db="EMBL/GenBank/DDBJ databases">
        <title>Diversity of Burkholderia near neighbor genomes.</title>
        <authorList>
            <person name="Sahl J."/>
            <person name="Wagner D."/>
            <person name="Keim P."/>
        </authorList>
    </citation>
    <scope>NUCLEOTIDE SEQUENCE [LARGE SCALE GENOMIC DNA]</scope>
    <source>
        <strain evidence="3 4">BDU8</strain>
    </source>
</reference>
<dbReference type="InterPro" id="IPR002656">
    <property type="entry name" value="Acyl_transf_3_dom"/>
</dbReference>
<feature type="transmembrane region" description="Helical" evidence="1">
    <location>
        <begin position="250"/>
        <end position="270"/>
    </location>
</feature>
<feature type="transmembrane region" description="Helical" evidence="1">
    <location>
        <begin position="12"/>
        <end position="31"/>
    </location>
</feature>
<accession>A0A1B4FS04</accession>
<dbReference type="PANTHER" id="PTHR23028:SF53">
    <property type="entry name" value="ACYL_TRANSF_3 DOMAIN-CONTAINING PROTEIN"/>
    <property type="match status" value="1"/>
</dbReference>
<evidence type="ECO:0000256" key="1">
    <source>
        <dbReference type="SAM" id="Phobius"/>
    </source>
</evidence>
<keyword evidence="1" id="KW-0812">Transmembrane</keyword>
<evidence type="ECO:0000313" key="4">
    <source>
        <dbReference type="Proteomes" id="UP000067711"/>
    </source>
</evidence>
<dbReference type="AlphaFoldDB" id="A0A1B4FS04"/>
<feature type="transmembrane region" description="Helical" evidence="1">
    <location>
        <begin position="83"/>
        <end position="102"/>
    </location>
</feature>
<feature type="transmembrane region" description="Helical" evidence="1">
    <location>
        <begin position="221"/>
        <end position="244"/>
    </location>
</feature>
<keyword evidence="1" id="KW-0472">Membrane</keyword>
<feature type="domain" description="Acyltransferase 3" evidence="2">
    <location>
        <begin position="8"/>
        <end position="303"/>
    </location>
</feature>
<dbReference type="PANTHER" id="PTHR23028">
    <property type="entry name" value="ACETYLTRANSFERASE"/>
    <property type="match status" value="1"/>
</dbReference>
<feature type="transmembrane region" description="Helical" evidence="1">
    <location>
        <begin position="136"/>
        <end position="155"/>
    </location>
</feature>
<feature type="transmembrane region" description="Helical" evidence="1">
    <location>
        <begin position="162"/>
        <end position="181"/>
    </location>
</feature>
<dbReference type="GO" id="GO:0016747">
    <property type="term" value="F:acyltransferase activity, transferring groups other than amino-acyl groups"/>
    <property type="evidence" value="ECO:0007669"/>
    <property type="project" value="InterPro"/>
</dbReference>
<feature type="transmembrane region" description="Helical" evidence="1">
    <location>
        <begin position="277"/>
        <end position="299"/>
    </location>
</feature>
<feature type="transmembrane region" description="Helical" evidence="1">
    <location>
        <begin position="187"/>
        <end position="209"/>
    </location>
</feature>
<name>A0A1B4FS04_9BURK</name>
<dbReference type="Pfam" id="PF01757">
    <property type="entry name" value="Acyl_transf_3"/>
    <property type="match status" value="1"/>
</dbReference>
<evidence type="ECO:0000313" key="3">
    <source>
        <dbReference type="EMBL" id="AOJ06457.1"/>
    </source>
</evidence>
<gene>
    <name evidence="3" type="ORF">WS71_03285</name>
</gene>
<sequence length="375" mass="41249">MRAIKHVRGLDGLRAVAVTLVFLSHRAHFGAVDVGQIGVWTFFLISGFLIVGELHRSRLAIERGTSCRRYAFWLFAGKRALRILPVYYLLLAALAIAHRHVYQHGVDLGLRWHAVFLSDYWIGAVKDGWPGSTSHFWSLAVEQQFYLIAPLVLLATRASRHLAYCAAAVALAAIAHALLYLQHASPVLIYAFSPWNFALIALGGIGGILHSGGVAAPKGAVGTLVLWAGAAGVAFCATLAMWAAPLSATAGGLADVALGVSLGILLFWIVSRPEHPAVALLEWAPIAYLGTISYGFYLFHNLIPEHLGVMPGLYERLHVPHSLRELLPEILQFLLSVLLAHLSWQYLEKRVLDYKKPLETALRRRFAPRERTAVR</sequence>
<protein>
    <submittedName>
        <fullName evidence="3">Acyltransferase</fullName>
    </submittedName>
</protein>
<dbReference type="Proteomes" id="UP000067711">
    <property type="component" value="Chromosome 2"/>
</dbReference>
<feature type="transmembrane region" description="Helical" evidence="1">
    <location>
        <begin position="330"/>
        <end position="347"/>
    </location>
</feature>